<sequence>MSKGQGRSTVVGSSVARMSCGGGIQEQETALPIHPWGRINLGYNYCYKERKGNKFPGKLSVQ</sequence>
<evidence type="ECO:0000313" key="1">
    <source>
        <dbReference type="EMBL" id="TVU26570.1"/>
    </source>
</evidence>
<accession>A0A5J9UU30</accession>
<organism evidence="1 2">
    <name type="scientific">Eragrostis curvula</name>
    <name type="common">weeping love grass</name>
    <dbReference type="NCBI Taxonomy" id="38414"/>
    <lineage>
        <taxon>Eukaryota</taxon>
        <taxon>Viridiplantae</taxon>
        <taxon>Streptophyta</taxon>
        <taxon>Embryophyta</taxon>
        <taxon>Tracheophyta</taxon>
        <taxon>Spermatophyta</taxon>
        <taxon>Magnoliopsida</taxon>
        <taxon>Liliopsida</taxon>
        <taxon>Poales</taxon>
        <taxon>Poaceae</taxon>
        <taxon>PACMAD clade</taxon>
        <taxon>Chloridoideae</taxon>
        <taxon>Eragrostideae</taxon>
        <taxon>Eragrostidinae</taxon>
        <taxon>Eragrostis</taxon>
    </lineage>
</organism>
<comment type="caution">
    <text evidence="1">The sequence shown here is derived from an EMBL/GenBank/DDBJ whole genome shotgun (WGS) entry which is preliminary data.</text>
</comment>
<keyword evidence="2" id="KW-1185">Reference proteome</keyword>
<protein>
    <submittedName>
        <fullName evidence="1">Uncharacterized protein</fullName>
    </submittedName>
</protein>
<dbReference type="Proteomes" id="UP000324897">
    <property type="component" value="Chromosome 2"/>
</dbReference>
<evidence type="ECO:0000313" key="2">
    <source>
        <dbReference type="Proteomes" id="UP000324897"/>
    </source>
</evidence>
<reference evidence="1 2" key="1">
    <citation type="journal article" date="2019" name="Sci. Rep.">
        <title>A high-quality genome of Eragrostis curvula grass provides insights into Poaceae evolution and supports new strategies to enhance forage quality.</title>
        <authorList>
            <person name="Carballo J."/>
            <person name="Santos B.A.C.M."/>
            <person name="Zappacosta D."/>
            <person name="Garbus I."/>
            <person name="Selva J.P."/>
            <person name="Gallo C.A."/>
            <person name="Diaz A."/>
            <person name="Albertini E."/>
            <person name="Caccamo M."/>
            <person name="Echenique V."/>
        </authorList>
    </citation>
    <scope>NUCLEOTIDE SEQUENCE [LARGE SCALE GENOMIC DNA]</scope>
    <source>
        <strain evidence="2">cv. Victoria</strain>
        <tissue evidence="1">Leaf</tissue>
    </source>
</reference>
<name>A0A5J9UU30_9POAL</name>
<dbReference type="EMBL" id="RWGY01000013">
    <property type="protein sequence ID" value="TVU26570.1"/>
    <property type="molecule type" value="Genomic_DNA"/>
</dbReference>
<proteinExistence type="predicted"/>
<gene>
    <name evidence="1" type="ORF">EJB05_29123</name>
</gene>
<dbReference type="Gramene" id="TVU26570">
    <property type="protein sequence ID" value="TVU26570"/>
    <property type="gene ID" value="EJB05_29123"/>
</dbReference>
<dbReference type="AlphaFoldDB" id="A0A5J9UU30"/>